<dbReference type="InterPro" id="IPR003615">
    <property type="entry name" value="HNH_nuc"/>
</dbReference>
<evidence type="ECO:0000313" key="2">
    <source>
        <dbReference type="EMBL" id="ACI12613.1"/>
    </source>
</evidence>
<dbReference type="EMBL" id="FJ174693">
    <property type="protein sequence ID" value="ACI12613.1"/>
    <property type="molecule type" value="Genomic_DNA"/>
</dbReference>
<dbReference type="CDD" id="cd00085">
    <property type="entry name" value="HNHc"/>
    <property type="match status" value="1"/>
</dbReference>
<protein>
    <recommendedName>
        <fullName evidence="1">HNH domain-containing protein</fullName>
    </recommendedName>
</protein>
<dbReference type="GO" id="GO:0003676">
    <property type="term" value="F:nucleic acid binding"/>
    <property type="evidence" value="ECO:0007669"/>
    <property type="project" value="InterPro"/>
</dbReference>
<gene>
    <name evidence="2" type="primary">1</name>
    <name evidence="2" type="ORF">RAMSEY_1</name>
</gene>
<dbReference type="RefSeq" id="YP_002241788.1">
    <property type="nucleotide sequence ID" value="NC_011289.1"/>
</dbReference>
<dbReference type="KEGG" id="vg:6941009"/>
<sequence length="120" mass="13260">MCDPGVGRFVVPFANTTVRNRRRAQVRQRDGDAPCALRITADCQALGGVIDYDARPPHPRSFEVDHIVSSVEAARLGWSQEDSDGLDNCQAVCRQCNRAKSSGDRAVPEVRESYVNPRFA</sequence>
<accession>B5U5E8</accession>
<evidence type="ECO:0000313" key="3">
    <source>
        <dbReference type="Proteomes" id="UP000002181"/>
    </source>
</evidence>
<evidence type="ECO:0000259" key="1">
    <source>
        <dbReference type="Pfam" id="PF01844"/>
    </source>
</evidence>
<organism evidence="2 3">
    <name type="scientific">Mycobacterium phage Ramsey</name>
    <dbReference type="NCBI Taxonomy" id="2914020"/>
    <lineage>
        <taxon>Viruses</taxon>
        <taxon>Duplodnaviria</taxon>
        <taxon>Heunggongvirae</taxon>
        <taxon>Uroviricota</taxon>
        <taxon>Caudoviricetes</taxon>
        <taxon>Gracegardnervirinae</taxon>
        <taxon>Cheoctovirus</taxon>
        <taxon>Cheoctovirus ramsey</taxon>
        <taxon>Mycobacterium virus Ramsey</taxon>
    </lineage>
</organism>
<proteinExistence type="predicted"/>
<name>B5U5E8_9CAUD</name>
<feature type="domain" description="HNH" evidence="1">
    <location>
        <begin position="60"/>
        <end position="102"/>
    </location>
</feature>
<dbReference type="GO" id="GO:0004519">
    <property type="term" value="F:endonuclease activity"/>
    <property type="evidence" value="ECO:0007669"/>
    <property type="project" value="InterPro"/>
</dbReference>
<reference evidence="3" key="1">
    <citation type="submission" date="2008-09" db="EMBL/GenBank/DDBJ databases">
        <authorList>
            <person name="Glennon S.A."/>
            <person name="Offner S."/>
            <person name="Wardell S.J."/>
            <person name="Seemueller C.M."/>
            <person name="Edgar R.H."/>
            <person name="Ko C."/>
            <person name="Lucas S."/>
            <person name="Copleland A."/>
            <person name="Lapidus A."/>
            <person name="Glavina del Rio T."/>
            <person name="Dalin E."/>
            <person name="Tice H."/>
            <person name="Bruce D."/>
            <person name="Barry K."/>
            <person name="Detter C."/>
            <person name="Green L."/>
            <person name="Pitluck S."/>
            <person name="Jacobs-Sera D."/>
            <person name="Hendrix R.W."/>
            <person name="Hatfull G.F."/>
        </authorList>
    </citation>
    <scope>NUCLEOTIDE SEQUENCE [LARGE SCALE GENOMIC DNA]</scope>
</reference>
<dbReference type="Proteomes" id="UP000002181">
    <property type="component" value="Segment"/>
</dbReference>
<dbReference type="GeneID" id="6941009"/>
<dbReference type="GO" id="GO:0008270">
    <property type="term" value="F:zinc ion binding"/>
    <property type="evidence" value="ECO:0007669"/>
    <property type="project" value="InterPro"/>
</dbReference>
<dbReference type="OrthoDB" id="17187at10239"/>
<dbReference type="InterPro" id="IPR002711">
    <property type="entry name" value="HNH"/>
</dbReference>
<dbReference type="Gene3D" id="1.10.30.50">
    <property type="match status" value="1"/>
</dbReference>
<dbReference type="Pfam" id="PF01844">
    <property type="entry name" value="HNH"/>
    <property type="match status" value="1"/>
</dbReference>
<keyword evidence="3" id="KW-1185">Reference proteome</keyword>